<dbReference type="GO" id="GO:0016020">
    <property type="term" value="C:membrane"/>
    <property type="evidence" value="ECO:0007669"/>
    <property type="project" value="TreeGrafter"/>
</dbReference>
<evidence type="ECO:0000313" key="6">
    <source>
        <dbReference type="EMBL" id="EIW80726.1"/>
    </source>
</evidence>
<dbReference type="OMA" id="NVEAHTD"/>
<keyword evidence="1" id="KW-0378">Hydrolase</keyword>
<evidence type="ECO:0000256" key="4">
    <source>
        <dbReference type="PROSITE-ProRule" id="PRU01161"/>
    </source>
</evidence>
<feature type="domain" description="PNPLA" evidence="5">
    <location>
        <begin position="1"/>
        <end position="198"/>
    </location>
</feature>
<proteinExistence type="predicted"/>
<name>A0A5M3MNX9_CONPW</name>
<keyword evidence="3" id="KW-0443">Lipid metabolism</keyword>
<dbReference type="Proteomes" id="UP000053558">
    <property type="component" value="Unassembled WGS sequence"/>
</dbReference>
<comment type="caution">
    <text evidence="4">Lacks conserved residue(s) required for the propagation of feature annotation.</text>
</comment>
<dbReference type="GO" id="GO:0046486">
    <property type="term" value="P:glycerolipid metabolic process"/>
    <property type="evidence" value="ECO:0007669"/>
    <property type="project" value="UniProtKB-ARBA"/>
</dbReference>
<feature type="short sequence motif" description="GXGXXG" evidence="4">
    <location>
        <begin position="2"/>
        <end position="7"/>
    </location>
</feature>
<dbReference type="GeneID" id="19206544"/>
<dbReference type="PANTHER" id="PTHR24185:SF1">
    <property type="entry name" value="CALCIUM-INDEPENDENT PHOSPHOLIPASE A2-GAMMA"/>
    <property type="match status" value="1"/>
</dbReference>
<evidence type="ECO:0000256" key="1">
    <source>
        <dbReference type="ARBA" id="ARBA00022801"/>
    </source>
</evidence>
<sequence length="319" mass="34896">DGGGVRGLSELLILRELLHRLGYERGGKEVRPCEEFDMIGGTGTGGWIAIMLGRLGMTTEEAISAYSDVVTHVFSNGKKWSKEGMYKATALENAFKHVLKSRLGASNLRMRDETTDSLRCRTFVCAQLEQNFTGGRPTLFRSYRPHTASVNPLIWEAARATSANPFLFKRIAITDGGITEVYIDGGTGGANNPIQTLLAEARVVFPGRSVGCIISLGAGHPNTISIPTTQFLKLSIRHRLKVAKTARAIAEDCEAEAEKVAIQLKGYSNIYFRLSVDQGMQGIKQADVEKLNAVIAHTSQYMKMETVMTALEEAVRALK</sequence>
<feature type="non-terminal residue" evidence="6">
    <location>
        <position position="319"/>
    </location>
</feature>
<dbReference type="KEGG" id="cput:CONPUDRAFT_21684"/>
<gene>
    <name evidence="6" type="ORF">CONPUDRAFT_21684</name>
</gene>
<feature type="short sequence motif" description="DGA/G" evidence="4">
    <location>
        <begin position="184"/>
        <end position="186"/>
    </location>
</feature>
<comment type="caution">
    <text evidence="6">The sequence shown here is derived from an EMBL/GenBank/DDBJ whole genome shotgun (WGS) entry which is preliminary data.</text>
</comment>
<keyword evidence="2" id="KW-0442">Lipid degradation</keyword>
<dbReference type="AlphaFoldDB" id="A0A5M3MNX9"/>
<accession>A0A5M3MNX9</accession>
<evidence type="ECO:0000256" key="3">
    <source>
        <dbReference type="ARBA" id="ARBA00023098"/>
    </source>
</evidence>
<reference evidence="7" key="1">
    <citation type="journal article" date="2012" name="Science">
        <title>The Paleozoic origin of enzymatic lignin decomposition reconstructed from 31 fungal genomes.</title>
        <authorList>
            <person name="Floudas D."/>
            <person name="Binder M."/>
            <person name="Riley R."/>
            <person name="Barry K."/>
            <person name="Blanchette R.A."/>
            <person name="Henrissat B."/>
            <person name="Martinez A.T."/>
            <person name="Otillar R."/>
            <person name="Spatafora J.W."/>
            <person name="Yadav J.S."/>
            <person name="Aerts A."/>
            <person name="Benoit I."/>
            <person name="Boyd A."/>
            <person name="Carlson A."/>
            <person name="Copeland A."/>
            <person name="Coutinho P.M."/>
            <person name="de Vries R.P."/>
            <person name="Ferreira P."/>
            <person name="Findley K."/>
            <person name="Foster B."/>
            <person name="Gaskell J."/>
            <person name="Glotzer D."/>
            <person name="Gorecki P."/>
            <person name="Heitman J."/>
            <person name="Hesse C."/>
            <person name="Hori C."/>
            <person name="Igarashi K."/>
            <person name="Jurgens J.A."/>
            <person name="Kallen N."/>
            <person name="Kersten P."/>
            <person name="Kohler A."/>
            <person name="Kuees U."/>
            <person name="Kumar T.K.A."/>
            <person name="Kuo A."/>
            <person name="LaButti K."/>
            <person name="Larrondo L.F."/>
            <person name="Lindquist E."/>
            <person name="Ling A."/>
            <person name="Lombard V."/>
            <person name="Lucas S."/>
            <person name="Lundell T."/>
            <person name="Martin R."/>
            <person name="McLaughlin D.J."/>
            <person name="Morgenstern I."/>
            <person name="Morin E."/>
            <person name="Murat C."/>
            <person name="Nagy L.G."/>
            <person name="Nolan M."/>
            <person name="Ohm R.A."/>
            <person name="Patyshakuliyeva A."/>
            <person name="Rokas A."/>
            <person name="Ruiz-Duenas F.J."/>
            <person name="Sabat G."/>
            <person name="Salamov A."/>
            <person name="Samejima M."/>
            <person name="Schmutz J."/>
            <person name="Slot J.C."/>
            <person name="St John F."/>
            <person name="Stenlid J."/>
            <person name="Sun H."/>
            <person name="Sun S."/>
            <person name="Syed K."/>
            <person name="Tsang A."/>
            <person name="Wiebenga A."/>
            <person name="Young D."/>
            <person name="Pisabarro A."/>
            <person name="Eastwood D.C."/>
            <person name="Martin F."/>
            <person name="Cullen D."/>
            <person name="Grigoriev I.V."/>
            <person name="Hibbett D.S."/>
        </authorList>
    </citation>
    <scope>NUCLEOTIDE SEQUENCE [LARGE SCALE GENOMIC DNA]</scope>
    <source>
        <strain evidence="7">RWD-64-598 SS2</strain>
    </source>
</reference>
<dbReference type="GO" id="GO:0016042">
    <property type="term" value="P:lipid catabolic process"/>
    <property type="evidence" value="ECO:0007669"/>
    <property type="project" value="UniProtKB-KW"/>
</dbReference>
<dbReference type="Pfam" id="PF01734">
    <property type="entry name" value="Patatin"/>
    <property type="match status" value="1"/>
</dbReference>
<dbReference type="RefSeq" id="XP_007768953.1">
    <property type="nucleotide sequence ID" value="XM_007770763.1"/>
</dbReference>
<evidence type="ECO:0000259" key="5">
    <source>
        <dbReference type="PROSITE" id="PS51635"/>
    </source>
</evidence>
<organism evidence="6 7">
    <name type="scientific">Coniophora puteana (strain RWD-64-598)</name>
    <name type="common">Brown rot fungus</name>
    <dbReference type="NCBI Taxonomy" id="741705"/>
    <lineage>
        <taxon>Eukaryota</taxon>
        <taxon>Fungi</taxon>
        <taxon>Dikarya</taxon>
        <taxon>Basidiomycota</taxon>
        <taxon>Agaricomycotina</taxon>
        <taxon>Agaricomycetes</taxon>
        <taxon>Agaricomycetidae</taxon>
        <taxon>Boletales</taxon>
        <taxon>Coniophorineae</taxon>
        <taxon>Coniophoraceae</taxon>
        <taxon>Coniophora</taxon>
    </lineage>
</organism>
<dbReference type="GO" id="GO:0047499">
    <property type="term" value="F:calcium-independent phospholipase A2 activity"/>
    <property type="evidence" value="ECO:0007669"/>
    <property type="project" value="TreeGrafter"/>
</dbReference>
<protein>
    <submittedName>
        <fullName evidence="6">FabD lysophospholipase-like protein</fullName>
    </submittedName>
</protein>
<dbReference type="InterPro" id="IPR016035">
    <property type="entry name" value="Acyl_Trfase/lysoPLipase"/>
</dbReference>
<feature type="non-terminal residue" evidence="6">
    <location>
        <position position="1"/>
    </location>
</feature>
<evidence type="ECO:0000313" key="7">
    <source>
        <dbReference type="Proteomes" id="UP000053558"/>
    </source>
</evidence>
<dbReference type="SUPFAM" id="SSF52151">
    <property type="entry name" value="FabD/lysophospholipase-like"/>
    <property type="match status" value="1"/>
</dbReference>
<dbReference type="OrthoDB" id="630895at2759"/>
<evidence type="ECO:0000256" key="2">
    <source>
        <dbReference type="ARBA" id="ARBA00022963"/>
    </source>
</evidence>
<dbReference type="PROSITE" id="PS51635">
    <property type="entry name" value="PNPLA"/>
    <property type="match status" value="1"/>
</dbReference>
<dbReference type="InterPro" id="IPR002641">
    <property type="entry name" value="PNPLA_dom"/>
</dbReference>
<keyword evidence="7" id="KW-1185">Reference proteome</keyword>
<dbReference type="PANTHER" id="PTHR24185">
    <property type="entry name" value="CALCIUM-INDEPENDENT PHOSPHOLIPASE A2-GAMMA"/>
    <property type="match status" value="1"/>
</dbReference>
<dbReference type="Gene3D" id="3.40.1090.10">
    <property type="entry name" value="Cytosolic phospholipase A2 catalytic domain"/>
    <property type="match status" value="1"/>
</dbReference>
<dbReference type="EMBL" id="JH711579">
    <property type="protein sequence ID" value="EIW80726.1"/>
    <property type="molecule type" value="Genomic_DNA"/>
</dbReference>
<dbReference type="GO" id="GO:0019369">
    <property type="term" value="P:arachidonate metabolic process"/>
    <property type="evidence" value="ECO:0007669"/>
    <property type="project" value="TreeGrafter"/>
</dbReference>